<sequence>MTVSKRTVSALILGAVAVMQSFSAVAQVNAKPKLIVGIVVDQMRWDYLYRYYDRYEAGGFKRMLGEGFSCENTYISHLPSFTAVGHSTVYTGSVPAIHGITGNDWTDQVTGRKWYCTEDTTVSPVGSNSDAGKMSPRNLLASTITDELKLATNFRSKVVGVSLKDRASILPAGHTPDGAFWLDDANASFITSNYYMNDLPEWVKKFNARKEPQQLMSKPWNPLYPIATYVQSTADDNRWEGPYKTETAPVFPHNLPAIYAKDPGSLRSTPFGNTLTLDFAKAAVEGYDLGNNTVTDFLTINCASTDYVGHQFGPNSIEVEDTYLRLDKDLSAFFSFLDKKVGKGNYLVFLTADHGAAHAIEFMKEHNLPAGLAQDRKTMPELNTLLKDKFGVEGLVKSFQNYHVNFDLQKIAANTNLNFDAIKKVTVDFLVKQPGIQFAVDIENIGNSAVPEPIKSMIANGYNPKRTGQVMIIPEPGWFAGSAKGTTHGNWNPYDIHIPLVFMGWHIKNGQTNDITHMTDIAATLAAMLHIQMPNGCVGKPVTAITQTANTTK</sequence>
<dbReference type="Gene3D" id="3.30.1360.150">
    <property type="match status" value="1"/>
</dbReference>
<dbReference type="InterPro" id="IPR026263">
    <property type="entry name" value="Alkaline_phosphatase_prok"/>
</dbReference>
<dbReference type="Proteomes" id="UP000184420">
    <property type="component" value="Unassembled WGS sequence"/>
</dbReference>
<dbReference type="AlphaFoldDB" id="A0A1M7K441"/>
<dbReference type="GO" id="GO:0046872">
    <property type="term" value="F:metal ion binding"/>
    <property type="evidence" value="ECO:0007669"/>
    <property type="project" value="UniProtKB-KW"/>
</dbReference>
<protein>
    <submittedName>
        <fullName evidence="7">Type I phosphodiesterase / nucleotide pyrophosphatase</fullName>
    </submittedName>
</protein>
<accession>A0A1M7K441</accession>
<dbReference type="SUPFAM" id="SSF53649">
    <property type="entry name" value="Alkaline phosphatase-like"/>
    <property type="match status" value="1"/>
</dbReference>
<evidence type="ECO:0000313" key="7">
    <source>
        <dbReference type="EMBL" id="SHM59733.1"/>
    </source>
</evidence>
<evidence type="ECO:0000256" key="4">
    <source>
        <dbReference type="PIRSR" id="PIRSR031924-50"/>
    </source>
</evidence>
<dbReference type="STRING" id="1419482.SAMN05444266_109133"/>
<dbReference type="OrthoDB" id="9766127at2"/>
<feature type="active site" description="Phosphothreonine intermediate" evidence="4">
    <location>
        <position position="82"/>
    </location>
</feature>
<proteinExistence type="predicted"/>
<evidence type="ECO:0000256" key="3">
    <source>
        <dbReference type="ARBA" id="ARBA00022729"/>
    </source>
</evidence>
<reference evidence="7 8" key="1">
    <citation type="submission" date="2016-11" db="EMBL/GenBank/DDBJ databases">
        <authorList>
            <person name="Jaros S."/>
            <person name="Januszkiewicz K."/>
            <person name="Wedrychowicz H."/>
        </authorList>
    </citation>
    <scope>NUCLEOTIDE SEQUENCE [LARGE SCALE GENOMIC DNA]</scope>
    <source>
        <strain evidence="7 8">DSM 27406</strain>
    </source>
</reference>
<dbReference type="Gene3D" id="3.40.720.10">
    <property type="entry name" value="Alkaline Phosphatase, subunit A"/>
    <property type="match status" value="1"/>
</dbReference>
<dbReference type="NCBIfam" id="NF042991">
    <property type="entry name" value="alk_phos_PafA"/>
    <property type="match status" value="1"/>
</dbReference>
<dbReference type="EMBL" id="FRBL01000009">
    <property type="protein sequence ID" value="SHM59733.1"/>
    <property type="molecule type" value="Genomic_DNA"/>
</dbReference>
<evidence type="ECO:0000256" key="5">
    <source>
        <dbReference type="PIRSR" id="PIRSR031924-51"/>
    </source>
</evidence>
<keyword evidence="1 4" id="KW-0597">Phosphoprotein</keyword>
<feature type="binding site" evidence="5">
    <location>
        <begin position="164"/>
        <end position="166"/>
    </location>
    <ligand>
        <name>substrate</name>
    </ligand>
</feature>
<feature type="signal peptide" evidence="6">
    <location>
        <begin position="1"/>
        <end position="26"/>
    </location>
</feature>
<feature type="chain" id="PRO_5013178498" evidence="6">
    <location>
        <begin position="27"/>
        <end position="553"/>
    </location>
</feature>
<keyword evidence="2" id="KW-0479">Metal-binding</keyword>
<dbReference type="RefSeq" id="WP_073085577.1">
    <property type="nucleotide sequence ID" value="NZ_FRBL01000009.1"/>
</dbReference>
<name>A0A1M7K441_9BACT</name>
<dbReference type="PANTHER" id="PTHR10151">
    <property type="entry name" value="ECTONUCLEOTIDE PYROPHOSPHATASE/PHOSPHODIESTERASE"/>
    <property type="match status" value="1"/>
</dbReference>
<dbReference type="CDD" id="cd16016">
    <property type="entry name" value="AP-SPAP"/>
    <property type="match status" value="1"/>
</dbReference>
<dbReference type="PANTHER" id="PTHR10151:SF120">
    <property type="entry name" value="BIS(5'-ADENOSYL)-TRIPHOSPHATASE"/>
    <property type="match status" value="1"/>
</dbReference>
<organism evidence="7 8">
    <name type="scientific">Chitinophaga jiangningensis</name>
    <dbReference type="NCBI Taxonomy" id="1419482"/>
    <lineage>
        <taxon>Bacteria</taxon>
        <taxon>Pseudomonadati</taxon>
        <taxon>Bacteroidota</taxon>
        <taxon>Chitinophagia</taxon>
        <taxon>Chitinophagales</taxon>
        <taxon>Chitinophagaceae</taxon>
        <taxon>Chitinophaga</taxon>
    </lineage>
</organism>
<dbReference type="Pfam" id="PF01663">
    <property type="entry name" value="Phosphodiest"/>
    <property type="match status" value="1"/>
</dbReference>
<dbReference type="PIRSF" id="PIRSF031924">
    <property type="entry name" value="Pi-irrepressible_AP"/>
    <property type="match status" value="1"/>
</dbReference>
<dbReference type="InterPro" id="IPR017850">
    <property type="entry name" value="Alkaline_phosphatase_core_sf"/>
</dbReference>
<feature type="binding site" evidence="5">
    <location>
        <position position="103"/>
    </location>
    <ligand>
        <name>substrate</name>
    </ligand>
</feature>
<evidence type="ECO:0000256" key="1">
    <source>
        <dbReference type="ARBA" id="ARBA00022553"/>
    </source>
</evidence>
<gene>
    <name evidence="7" type="ORF">SAMN05444266_109133</name>
</gene>
<evidence type="ECO:0000256" key="6">
    <source>
        <dbReference type="SAM" id="SignalP"/>
    </source>
</evidence>
<keyword evidence="8" id="KW-1185">Reference proteome</keyword>
<evidence type="ECO:0000313" key="8">
    <source>
        <dbReference type="Proteomes" id="UP000184420"/>
    </source>
</evidence>
<evidence type="ECO:0000256" key="2">
    <source>
        <dbReference type="ARBA" id="ARBA00022723"/>
    </source>
</evidence>
<keyword evidence="3 6" id="KW-0732">Signal</keyword>
<dbReference type="InterPro" id="IPR002591">
    <property type="entry name" value="Phosphodiest/P_Trfase"/>
</dbReference>
<dbReference type="GO" id="GO:0004035">
    <property type="term" value="F:alkaline phosphatase activity"/>
    <property type="evidence" value="ECO:0007669"/>
    <property type="project" value="InterPro"/>
</dbReference>